<accession>A0ABS5LK19</accession>
<reference evidence="1 2" key="1">
    <citation type="submission" date="2021-04" db="EMBL/GenBank/DDBJ databases">
        <title>Metabacillus sp. strain KIGAM252 whole genome sequence.</title>
        <authorList>
            <person name="Seo M.-J."/>
            <person name="Cho E.-S."/>
            <person name="Hwang C.Y."/>
            <person name="Yoon D.J."/>
        </authorList>
    </citation>
    <scope>NUCLEOTIDE SEQUENCE [LARGE SCALE GENOMIC DNA]</scope>
    <source>
        <strain evidence="1 2">KIGAM252</strain>
    </source>
</reference>
<dbReference type="EMBL" id="JAGVRK010000001">
    <property type="protein sequence ID" value="MBS2970913.1"/>
    <property type="molecule type" value="Genomic_DNA"/>
</dbReference>
<comment type="caution">
    <text evidence="1">The sequence shown here is derived from an EMBL/GenBank/DDBJ whole genome shotgun (WGS) entry which is preliminary data.</text>
</comment>
<proteinExistence type="predicted"/>
<gene>
    <name evidence="1" type="ORF">J9317_19400</name>
</gene>
<evidence type="ECO:0000313" key="1">
    <source>
        <dbReference type="EMBL" id="MBS2970913.1"/>
    </source>
</evidence>
<sequence length="132" mass="14815">MEDLNIVSAVPKLLEAKQTAANQIEMVFDRPCEPASAVKMTNYWIRVSQPRPLGIGTMAMNDRLLPSNSLTPHNSVIAQTDATKMRFTILFTQNAVSGIVHEVLPCFINEEGHTGYRGENWDHDSRNQFTAR</sequence>
<keyword evidence="2" id="KW-1185">Reference proteome</keyword>
<evidence type="ECO:0000313" key="2">
    <source>
        <dbReference type="Proteomes" id="UP000682403"/>
    </source>
</evidence>
<protein>
    <submittedName>
        <fullName evidence="1">Uncharacterized protein</fullName>
    </submittedName>
</protein>
<name>A0ABS5LK19_9BACI</name>
<organism evidence="1 2">
    <name type="scientific">Metabacillus flavus</name>
    <dbReference type="NCBI Taxonomy" id="2823519"/>
    <lineage>
        <taxon>Bacteria</taxon>
        <taxon>Bacillati</taxon>
        <taxon>Bacillota</taxon>
        <taxon>Bacilli</taxon>
        <taxon>Bacillales</taxon>
        <taxon>Bacillaceae</taxon>
        <taxon>Metabacillus</taxon>
    </lineage>
</organism>
<dbReference type="Proteomes" id="UP000682403">
    <property type="component" value="Unassembled WGS sequence"/>
</dbReference>